<keyword evidence="3" id="KW-0804">Transcription</keyword>
<evidence type="ECO:0000313" key="6">
    <source>
        <dbReference type="EMBL" id="EQB04254.1"/>
    </source>
</evidence>
<evidence type="ECO:0000256" key="2">
    <source>
        <dbReference type="ARBA" id="ARBA00023125"/>
    </source>
</evidence>
<dbReference type="InterPro" id="IPR009057">
    <property type="entry name" value="Homeodomain-like_sf"/>
</dbReference>
<dbReference type="Pfam" id="PF00440">
    <property type="entry name" value="TetR_N"/>
    <property type="match status" value="1"/>
</dbReference>
<dbReference type="PANTHER" id="PTHR30055:SF234">
    <property type="entry name" value="HTH-TYPE TRANSCRIPTIONAL REGULATOR BETI"/>
    <property type="match status" value="1"/>
</dbReference>
<accession>T0I3P5</accession>
<dbReference type="PROSITE" id="PS50977">
    <property type="entry name" value="HTH_TETR_2"/>
    <property type="match status" value="1"/>
</dbReference>
<protein>
    <recommendedName>
        <fullName evidence="5">HTH tetR-type domain-containing protein</fullName>
    </recommendedName>
</protein>
<evidence type="ECO:0000313" key="7">
    <source>
        <dbReference type="Proteomes" id="UP000015525"/>
    </source>
</evidence>
<dbReference type="PANTHER" id="PTHR30055">
    <property type="entry name" value="HTH-TYPE TRANSCRIPTIONAL REGULATOR RUTR"/>
    <property type="match status" value="1"/>
</dbReference>
<gene>
    <name evidence="6" type="ORF">L288_14340</name>
</gene>
<dbReference type="Gene3D" id="1.10.357.10">
    <property type="entry name" value="Tetracycline Repressor, domain 2"/>
    <property type="match status" value="1"/>
</dbReference>
<evidence type="ECO:0000256" key="1">
    <source>
        <dbReference type="ARBA" id="ARBA00023015"/>
    </source>
</evidence>
<evidence type="ECO:0000259" key="5">
    <source>
        <dbReference type="PROSITE" id="PS50977"/>
    </source>
</evidence>
<sequence length="207" mass="22920">MSGMKRTGRPTKEESRVLTGDLLGVAAEMFLDRGYRATSIEAVAAEARVAKKTIYAQFGGKAGLFRAVYQSIAERRGKLLPLGDPGPGREGLIRRAEAIVEGAFERHALQFNQLLMREGASFPELQQITAEITEIHISAPLKAYFARELPDASDDRLSFLAEAFINVLLGRYIGLVSQPGISSLRAWYTKERIEALCDLYWHGCRSS</sequence>
<keyword evidence="2 4" id="KW-0238">DNA-binding</keyword>
<dbReference type="EMBL" id="ATHO01000130">
    <property type="protein sequence ID" value="EQB04254.1"/>
    <property type="molecule type" value="Genomic_DNA"/>
</dbReference>
<dbReference type="PATRIC" id="fig|1329909.3.peg.2751"/>
<comment type="caution">
    <text evidence="6">The sequence shown here is derived from an EMBL/GenBank/DDBJ whole genome shotgun (WGS) entry which is preliminary data.</text>
</comment>
<dbReference type="InterPro" id="IPR001647">
    <property type="entry name" value="HTH_TetR"/>
</dbReference>
<dbReference type="SUPFAM" id="SSF46689">
    <property type="entry name" value="Homeodomain-like"/>
    <property type="match status" value="1"/>
</dbReference>
<dbReference type="PRINTS" id="PR00455">
    <property type="entry name" value="HTHTETR"/>
</dbReference>
<dbReference type="GO" id="GO:0000976">
    <property type="term" value="F:transcription cis-regulatory region binding"/>
    <property type="evidence" value="ECO:0007669"/>
    <property type="project" value="TreeGrafter"/>
</dbReference>
<reference evidence="6 7" key="1">
    <citation type="journal article" date="2013" name="Genome Announc.">
        <title>Draft Genome Sequence of Sphingobium quisquiliarum Strain P25T, a Novel Hexachlorocyclohexane (HCH)-Degrading Bacterium Isolated from an HCH Dumpsite.</title>
        <authorList>
            <person name="Kumar Singh A."/>
            <person name="Sangwan N."/>
            <person name="Sharma A."/>
            <person name="Gupta V."/>
            <person name="Khurana J.P."/>
            <person name="Lal R."/>
        </authorList>
    </citation>
    <scope>NUCLEOTIDE SEQUENCE [LARGE SCALE GENOMIC DNA]</scope>
    <source>
        <strain evidence="6 7">P25</strain>
    </source>
</reference>
<proteinExistence type="predicted"/>
<name>T0I3P5_9SPHN</name>
<keyword evidence="7" id="KW-1185">Reference proteome</keyword>
<organism evidence="6 7">
    <name type="scientific">Sphingobium quisquiliarum P25</name>
    <dbReference type="NCBI Taxonomy" id="1329909"/>
    <lineage>
        <taxon>Bacteria</taxon>
        <taxon>Pseudomonadati</taxon>
        <taxon>Pseudomonadota</taxon>
        <taxon>Alphaproteobacteria</taxon>
        <taxon>Sphingomonadales</taxon>
        <taxon>Sphingomonadaceae</taxon>
        <taxon>Sphingobium</taxon>
    </lineage>
</organism>
<evidence type="ECO:0000256" key="3">
    <source>
        <dbReference type="ARBA" id="ARBA00023163"/>
    </source>
</evidence>
<dbReference type="InterPro" id="IPR050109">
    <property type="entry name" value="HTH-type_TetR-like_transc_reg"/>
</dbReference>
<dbReference type="AlphaFoldDB" id="T0I3P5"/>
<keyword evidence="1" id="KW-0805">Transcription regulation</keyword>
<dbReference type="Proteomes" id="UP000015525">
    <property type="component" value="Unassembled WGS sequence"/>
</dbReference>
<evidence type="ECO:0000256" key="4">
    <source>
        <dbReference type="PROSITE-ProRule" id="PRU00335"/>
    </source>
</evidence>
<feature type="domain" description="HTH tetR-type" evidence="5">
    <location>
        <begin position="16"/>
        <end position="76"/>
    </location>
</feature>
<dbReference type="GO" id="GO:0003700">
    <property type="term" value="F:DNA-binding transcription factor activity"/>
    <property type="evidence" value="ECO:0007669"/>
    <property type="project" value="TreeGrafter"/>
</dbReference>
<feature type="DNA-binding region" description="H-T-H motif" evidence="4">
    <location>
        <begin position="39"/>
        <end position="58"/>
    </location>
</feature>